<dbReference type="InterPro" id="IPR003953">
    <property type="entry name" value="FAD-dep_OxRdtase_2_FAD-bd"/>
</dbReference>
<dbReference type="STRING" id="1203190.GCA_000312345_02190"/>
<evidence type="ECO:0000256" key="12">
    <source>
        <dbReference type="ARBA" id="ARBA00048305"/>
    </source>
</evidence>
<organism evidence="16 17">
    <name type="scientific">Corynebacterium timonense</name>
    <dbReference type="NCBI Taxonomy" id="441500"/>
    <lineage>
        <taxon>Bacteria</taxon>
        <taxon>Bacillati</taxon>
        <taxon>Actinomycetota</taxon>
        <taxon>Actinomycetes</taxon>
        <taxon>Mycobacteriales</taxon>
        <taxon>Corynebacteriaceae</taxon>
        <taxon>Corynebacterium</taxon>
    </lineage>
</organism>
<dbReference type="OrthoDB" id="9805351at2"/>
<evidence type="ECO:0000256" key="7">
    <source>
        <dbReference type="ARBA" id="ARBA00022642"/>
    </source>
</evidence>
<evidence type="ECO:0000256" key="9">
    <source>
        <dbReference type="ARBA" id="ARBA00023002"/>
    </source>
</evidence>
<dbReference type="InterPro" id="IPR027477">
    <property type="entry name" value="Succ_DH/fumarate_Rdtase_cat_sf"/>
</dbReference>
<evidence type="ECO:0000256" key="11">
    <source>
        <dbReference type="ARBA" id="ARBA00030386"/>
    </source>
</evidence>
<dbReference type="RefSeq" id="WP_019194967.1">
    <property type="nucleotide sequence ID" value="NZ_LT629765.1"/>
</dbReference>
<evidence type="ECO:0000256" key="4">
    <source>
        <dbReference type="ARBA" id="ARBA00012173"/>
    </source>
</evidence>
<comment type="pathway">
    <text evidence="2">Cofactor biosynthesis; NAD(+) biosynthesis; iminoaspartate from L-aspartate (oxidase route): step 1/1.</text>
</comment>
<dbReference type="SUPFAM" id="SSF56425">
    <property type="entry name" value="Succinate dehydrogenase/fumarate reductase flavoprotein, catalytic domain"/>
    <property type="match status" value="1"/>
</dbReference>
<evidence type="ECO:0000256" key="10">
    <source>
        <dbReference type="ARBA" id="ARBA00029426"/>
    </source>
</evidence>
<comment type="cofactor">
    <cofactor evidence="1">
        <name>FAD</name>
        <dbReference type="ChEBI" id="CHEBI:57692"/>
    </cofactor>
</comment>
<dbReference type="GO" id="GO:0034628">
    <property type="term" value="P:'de novo' NAD+ biosynthetic process from L-aspartate"/>
    <property type="evidence" value="ECO:0007669"/>
    <property type="project" value="TreeGrafter"/>
</dbReference>
<name>A0A1H1PU29_9CORY</name>
<sequence>MRHVVVVGAGVAGLSAACAAAREAEVTLVYPGEDIASSPGSTQLAQGGIAAAIGPSDTPEAHARDTIEAGAGLVDTHAATYLAERGARQVRALLGDGFPADPGFGLEGAHSAPRITHAGGDRTGAELHRFLITRALSTPRIHHAPRSKELSLSRVDGHITGLTTLSADAVILATGGYCGVYPLSTGAPEATGAGIVAAARAGALLADMEFVQFHPTVLEGTGALISEAVRGAGAHLINGHGTRFLLEVDPRGELAPRDVVSAGVHRERQTDTGTGTGAVYLDARHVDDLSRRFPGISARLAQAGLDWTRELVPVAPAAHYSMGGIVTDLAGRTSVPGLYAVGEVARTGVHGANRLASNSLLEGLVFGAAAGRAAAAGEPWHAPEIAGEVLDVALPDPNRRGDAGAAREAIGAGLAVERTGETITGTARALRGNGSIAAATGLLMAAAAAHRTESRGAHRRLDHPDTDPAQARPIYLRAV</sequence>
<dbReference type="eggNOG" id="COG0029">
    <property type="taxonomic scope" value="Bacteria"/>
</dbReference>
<evidence type="ECO:0000256" key="5">
    <source>
        <dbReference type="ARBA" id="ARBA00021901"/>
    </source>
</evidence>
<evidence type="ECO:0000259" key="14">
    <source>
        <dbReference type="Pfam" id="PF00890"/>
    </source>
</evidence>
<dbReference type="AlphaFoldDB" id="A0A1H1PU29"/>
<reference evidence="16 17" key="1">
    <citation type="submission" date="2016-10" db="EMBL/GenBank/DDBJ databases">
        <authorList>
            <person name="de Groot N.N."/>
        </authorList>
    </citation>
    <scope>NUCLEOTIDE SEQUENCE [LARGE SCALE GENOMIC DNA]</scope>
    <source>
        <strain evidence="16 17">DSM 45434</strain>
    </source>
</reference>
<dbReference type="PROSITE" id="PS51257">
    <property type="entry name" value="PROKAR_LIPOPROTEIN"/>
    <property type="match status" value="1"/>
</dbReference>
<gene>
    <name evidence="16" type="ORF">SAMN04488539_1102</name>
</gene>
<comment type="similarity">
    <text evidence="3">Belongs to the FAD-dependent oxidoreductase 2 family. NadB subfamily.</text>
</comment>
<dbReference type="PRINTS" id="PR00368">
    <property type="entry name" value="FADPNR"/>
</dbReference>
<dbReference type="InterPro" id="IPR015939">
    <property type="entry name" value="Fum_Rdtase/Succ_DH_flav-like_C"/>
</dbReference>
<dbReference type="UniPathway" id="UPA00253">
    <property type="reaction ID" value="UER00326"/>
</dbReference>
<dbReference type="InterPro" id="IPR036188">
    <property type="entry name" value="FAD/NAD-bd_sf"/>
</dbReference>
<dbReference type="EC" id="1.4.3.16" evidence="4"/>
<evidence type="ECO:0000256" key="1">
    <source>
        <dbReference type="ARBA" id="ARBA00001974"/>
    </source>
</evidence>
<accession>A0A1H1PU29</accession>
<keyword evidence="9" id="KW-0560">Oxidoreductase</keyword>
<keyword evidence="7" id="KW-0662">Pyridine nucleotide biosynthesis</keyword>
<evidence type="ECO:0000256" key="8">
    <source>
        <dbReference type="ARBA" id="ARBA00022827"/>
    </source>
</evidence>
<evidence type="ECO:0000313" key="17">
    <source>
        <dbReference type="Proteomes" id="UP000182237"/>
    </source>
</evidence>
<protein>
    <recommendedName>
        <fullName evidence="5">L-aspartate oxidase</fullName>
        <ecNumber evidence="4">1.4.3.16</ecNumber>
    </recommendedName>
    <alternativeName>
        <fullName evidence="11">Quinolinate synthase B</fullName>
    </alternativeName>
</protein>
<feature type="domain" description="FAD-dependent oxidoreductase 2 FAD-binding" evidence="14">
    <location>
        <begin position="3"/>
        <end position="360"/>
    </location>
</feature>
<feature type="domain" description="Fumarate reductase/succinate dehydrogenase flavoprotein-like C-terminal" evidence="15">
    <location>
        <begin position="440"/>
        <end position="468"/>
    </location>
</feature>
<keyword evidence="17" id="KW-1185">Reference proteome</keyword>
<dbReference type="GO" id="GO:0033765">
    <property type="term" value="F:steroid dehydrogenase activity, acting on the CH-CH group of donors"/>
    <property type="evidence" value="ECO:0007669"/>
    <property type="project" value="UniProtKB-ARBA"/>
</dbReference>
<comment type="catalytic activity">
    <reaction evidence="12">
        <text>L-aspartate + O2 = iminosuccinate + H2O2</text>
        <dbReference type="Rhea" id="RHEA:25876"/>
        <dbReference type="ChEBI" id="CHEBI:15379"/>
        <dbReference type="ChEBI" id="CHEBI:16240"/>
        <dbReference type="ChEBI" id="CHEBI:29991"/>
        <dbReference type="ChEBI" id="CHEBI:77875"/>
        <dbReference type="EC" id="1.4.3.16"/>
    </reaction>
    <physiologicalReaction direction="left-to-right" evidence="12">
        <dbReference type="Rhea" id="RHEA:25877"/>
    </physiologicalReaction>
</comment>
<dbReference type="PRINTS" id="PR00469">
    <property type="entry name" value="PNDRDTASEII"/>
</dbReference>
<proteinExistence type="inferred from homology"/>
<evidence type="ECO:0000313" key="16">
    <source>
        <dbReference type="EMBL" id="SDS14634.1"/>
    </source>
</evidence>
<evidence type="ECO:0000256" key="13">
    <source>
        <dbReference type="SAM" id="MobiDB-lite"/>
    </source>
</evidence>
<evidence type="ECO:0000256" key="6">
    <source>
        <dbReference type="ARBA" id="ARBA00022630"/>
    </source>
</evidence>
<dbReference type="Gene3D" id="3.90.700.10">
    <property type="entry name" value="Succinate dehydrogenase/fumarate reductase flavoprotein, catalytic domain"/>
    <property type="match status" value="1"/>
</dbReference>
<dbReference type="PANTHER" id="PTHR42716:SF2">
    <property type="entry name" value="L-ASPARTATE OXIDASE, CHLOROPLASTIC"/>
    <property type="match status" value="1"/>
</dbReference>
<keyword evidence="8" id="KW-0274">FAD</keyword>
<dbReference type="SUPFAM" id="SSF51905">
    <property type="entry name" value="FAD/NAD(P)-binding domain"/>
    <property type="match status" value="1"/>
</dbReference>
<dbReference type="Proteomes" id="UP000182237">
    <property type="component" value="Chromosome I"/>
</dbReference>
<feature type="region of interest" description="Disordered" evidence="13">
    <location>
        <begin position="453"/>
        <end position="472"/>
    </location>
</feature>
<dbReference type="Pfam" id="PF02910">
    <property type="entry name" value="Succ_DH_flav_C"/>
    <property type="match status" value="1"/>
</dbReference>
<dbReference type="InterPro" id="IPR037099">
    <property type="entry name" value="Fum_R/Succ_DH_flav-like_C_sf"/>
</dbReference>
<dbReference type="SUPFAM" id="SSF46977">
    <property type="entry name" value="Succinate dehydrogenase/fumarate reductase flavoprotein C-terminal domain"/>
    <property type="match status" value="1"/>
</dbReference>
<evidence type="ECO:0000256" key="3">
    <source>
        <dbReference type="ARBA" id="ARBA00008562"/>
    </source>
</evidence>
<dbReference type="PANTHER" id="PTHR42716">
    <property type="entry name" value="L-ASPARTATE OXIDASE"/>
    <property type="match status" value="1"/>
</dbReference>
<dbReference type="EMBL" id="LT629765">
    <property type="protein sequence ID" value="SDS14634.1"/>
    <property type="molecule type" value="Genomic_DNA"/>
</dbReference>
<comment type="function">
    <text evidence="10">Catalyzes the oxidation of L-aspartate to iminoaspartate, the first step in the de novo biosynthesis of NAD(+).</text>
</comment>
<keyword evidence="6" id="KW-0285">Flavoprotein</keyword>
<evidence type="ECO:0000259" key="15">
    <source>
        <dbReference type="Pfam" id="PF02910"/>
    </source>
</evidence>
<evidence type="ECO:0000256" key="2">
    <source>
        <dbReference type="ARBA" id="ARBA00004950"/>
    </source>
</evidence>
<dbReference type="Gene3D" id="3.50.50.60">
    <property type="entry name" value="FAD/NAD(P)-binding domain"/>
    <property type="match status" value="1"/>
</dbReference>
<dbReference type="Gene3D" id="1.20.58.100">
    <property type="entry name" value="Fumarate reductase/succinate dehydrogenase flavoprotein-like, C-terminal domain"/>
    <property type="match status" value="1"/>
</dbReference>
<dbReference type="Pfam" id="PF00890">
    <property type="entry name" value="FAD_binding_2"/>
    <property type="match status" value="1"/>
</dbReference>
<dbReference type="GO" id="GO:0008734">
    <property type="term" value="F:L-aspartate oxidase activity"/>
    <property type="evidence" value="ECO:0007669"/>
    <property type="project" value="UniProtKB-EC"/>
</dbReference>
<dbReference type="InterPro" id="IPR005288">
    <property type="entry name" value="NadB"/>
</dbReference>
<dbReference type="FunFam" id="3.90.700.10:FF:000002">
    <property type="entry name" value="L-aspartate oxidase"/>
    <property type="match status" value="1"/>
</dbReference>